<organism evidence="3 4">
    <name type="scientific">Euplotes crassus</name>
    <dbReference type="NCBI Taxonomy" id="5936"/>
    <lineage>
        <taxon>Eukaryota</taxon>
        <taxon>Sar</taxon>
        <taxon>Alveolata</taxon>
        <taxon>Ciliophora</taxon>
        <taxon>Intramacronucleata</taxon>
        <taxon>Spirotrichea</taxon>
        <taxon>Hypotrichia</taxon>
        <taxon>Euplotida</taxon>
        <taxon>Euplotidae</taxon>
        <taxon>Moneuplotes</taxon>
    </lineage>
</organism>
<evidence type="ECO:0000256" key="1">
    <source>
        <dbReference type="SAM" id="MobiDB-lite"/>
    </source>
</evidence>
<evidence type="ECO:0000256" key="2">
    <source>
        <dbReference type="SAM" id="Phobius"/>
    </source>
</evidence>
<gene>
    <name evidence="3" type="ORF">ECRASSUSDP1_LOCUS19105</name>
</gene>
<evidence type="ECO:0000313" key="4">
    <source>
        <dbReference type="Proteomes" id="UP001295684"/>
    </source>
</evidence>
<dbReference type="Proteomes" id="UP001295684">
    <property type="component" value="Unassembled WGS sequence"/>
</dbReference>
<name>A0AAD1XS46_EUPCR</name>
<keyword evidence="2" id="KW-0472">Membrane</keyword>
<keyword evidence="2" id="KW-0812">Transmembrane</keyword>
<protein>
    <submittedName>
        <fullName evidence="3">Uncharacterized protein</fullName>
    </submittedName>
</protein>
<evidence type="ECO:0000313" key="3">
    <source>
        <dbReference type="EMBL" id="CAI2377716.1"/>
    </source>
</evidence>
<feature type="compositionally biased region" description="Polar residues" evidence="1">
    <location>
        <begin position="226"/>
        <end position="248"/>
    </location>
</feature>
<sequence length="248" mass="27356">MAEIEVHNPPECAGCALLQTRICTDFNRTFCCSPNEKTPHCGGDPESICTDDFDLGEGFGPHYLLCPNADFCGDRNLVANQTLVNITQEREESSWFYCNYELKHSGESATGIKFQNSSADGVSLYLYKRTGKKSAISLGEISDKSYELTKHESLIIAALPFYIGDTSYSFSFNSFQSPNPDPKPDPSDQDSSKLLLIISISTGIALLLLIAIITLTCCIIRRKSRSGPSQDPQKYTHLVQDQTQETSA</sequence>
<keyword evidence="4" id="KW-1185">Reference proteome</keyword>
<comment type="caution">
    <text evidence="3">The sequence shown here is derived from an EMBL/GenBank/DDBJ whole genome shotgun (WGS) entry which is preliminary data.</text>
</comment>
<feature type="region of interest" description="Disordered" evidence="1">
    <location>
        <begin position="224"/>
        <end position="248"/>
    </location>
</feature>
<proteinExistence type="predicted"/>
<reference evidence="3" key="1">
    <citation type="submission" date="2023-07" db="EMBL/GenBank/DDBJ databases">
        <authorList>
            <consortium name="AG Swart"/>
            <person name="Singh M."/>
            <person name="Singh A."/>
            <person name="Seah K."/>
            <person name="Emmerich C."/>
        </authorList>
    </citation>
    <scope>NUCLEOTIDE SEQUENCE</scope>
    <source>
        <strain evidence="3">DP1</strain>
    </source>
</reference>
<keyword evidence="2" id="KW-1133">Transmembrane helix</keyword>
<feature type="transmembrane region" description="Helical" evidence="2">
    <location>
        <begin position="195"/>
        <end position="220"/>
    </location>
</feature>
<dbReference type="EMBL" id="CAMPGE010019376">
    <property type="protein sequence ID" value="CAI2377716.1"/>
    <property type="molecule type" value="Genomic_DNA"/>
</dbReference>
<dbReference type="AlphaFoldDB" id="A0AAD1XS46"/>
<accession>A0AAD1XS46</accession>